<proteinExistence type="predicted"/>
<evidence type="ECO:0000313" key="1">
    <source>
        <dbReference type="EMBL" id="KAI9511812.1"/>
    </source>
</evidence>
<organism evidence="1 2">
    <name type="scientific">Russula earlei</name>
    <dbReference type="NCBI Taxonomy" id="71964"/>
    <lineage>
        <taxon>Eukaryota</taxon>
        <taxon>Fungi</taxon>
        <taxon>Dikarya</taxon>
        <taxon>Basidiomycota</taxon>
        <taxon>Agaricomycotina</taxon>
        <taxon>Agaricomycetes</taxon>
        <taxon>Russulales</taxon>
        <taxon>Russulaceae</taxon>
        <taxon>Russula</taxon>
    </lineage>
</organism>
<sequence length="197" mass="21578">MRNFYFDHLLVTLLQEQPRPRRRSYSREQAFTAHGMTSEDGTSGTGGSDSDESGSSRKFFSPDGCKSIKGASTPCSLPARFTGFPWILPVRREILLDVLHSTRRAHLRSSGIKVIVGVNQLDYIKGVPQKFQPLEHFLTLHPGWIGKVVLVQLAVPSGVGPGVDSRSGHVSAGARGEPTPFKYVDKHSAAFRGTSFV</sequence>
<dbReference type="Proteomes" id="UP001207468">
    <property type="component" value="Unassembled WGS sequence"/>
</dbReference>
<name>A0ACC0UL31_9AGAM</name>
<comment type="caution">
    <text evidence="1">The sequence shown here is derived from an EMBL/GenBank/DDBJ whole genome shotgun (WGS) entry which is preliminary data.</text>
</comment>
<protein>
    <submittedName>
        <fullName evidence="1">Uncharacterized protein</fullName>
    </submittedName>
</protein>
<reference evidence="1" key="1">
    <citation type="submission" date="2021-03" db="EMBL/GenBank/DDBJ databases">
        <title>Evolutionary priming and transition to the ectomycorrhizal habit in an iconic lineage of mushroom-forming fungi: is preadaptation a requirement?</title>
        <authorList>
            <consortium name="DOE Joint Genome Institute"/>
            <person name="Looney B.P."/>
            <person name="Miyauchi S."/>
            <person name="Morin E."/>
            <person name="Drula E."/>
            <person name="Courty P.E."/>
            <person name="Chicoki N."/>
            <person name="Fauchery L."/>
            <person name="Kohler A."/>
            <person name="Kuo A."/>
            <person name="LaButti K."/>
            <person name="Pangilinan J."/>
            <person name="Lipzen A."/>
            <person name="Riley R."/>
            <person name="Andreopoulos W."/>
            <person name="He G."/>
            <person name="Johnson J."/>
            <person name="Barry K.W."/>
            <person name="Grigoriev I.V."/>
            <person name="Nagy L."/>
            <person name="Hibbett D."/>
            <person name="Henrissat B."/>
            <person name="Matheny P.B."/>
            <person name="Labbe J."/>
            <person name="Martin A.F."/>
        </authorList>
    </citation>
    <scope>NUCLEOTIDE SEQUENCE</scope>
    <source>
        <strain evidence="1">BPL698</strain>
    </source>
</reference>
<evidence type="ECO:0000313" key="2">
    <source>
        <dbReference type="Proteomes" id="UP001207468"/>
    </source>
</evidence>
<gene>
    <name evidence="1" type="ORF">F5148DRAFT_1146543</name>
</gene>
<keyword evidence="2" id="KW-1185">Reference proteome</keyword>
<accession>A0ACC0UL31</accession>
<dbReference type="EMBL" id="JAGFNK010000016">
    <property type="protein sequence ID" value="KAI9511812.1"/>
    <property type="molecule type" value="Genomic_DNA"/>
</dbReference>